<reference evidence="2" key="1">
    <citation type="journal article" date="2020" name="mSystems">
        <title>Genome- and Community-Level Interaction Insights into Carbon Utilization and Element Cycling Functions of Hydrothermarchaeota in Hydrothermal Sediment.</title>
        <authorList>
            <person name="Zhou Z."/>
            <person name="Liu Y."/>
            <person name="Xu W."/>
            <person name="Pan J."/>
            <person name="Luo Z.H."/>
            <person name="Li M."/>
        </authorList>
    </citation>
    <scope>NUCLEOTIDE SEQUENCE [LARGE SCALE GENOMIC DNA]</scope>
    <source>
        <strain evidence="2">SpSt-456</strain>
    </source>
</reference>
<keyword evidence="1" id="KW-0732">Signal</keyword>
<gene>
    <name evidence="2" type="ORF">ENS06_03085</name>
</gene>
<dbReference type="Pfam" id="PF03548">
    <property type="entry name" value="LolA"/>
    <property type="match status" value="1"/>
</dbReference>
<dbReference type="CDD" id="cd16325">
    <property type="entry name" value="LolA"/>
    <property type="match status" value="1"/>
</dbReference>
<dbReference type="Gene3D" id="2.50.20.10">
    <property type="entry name" value="Lipoprotein localisation LolA/LolB/LppX"/>
    <property type="match status" value="1"/>
</dbReference>
<keyword evidence="2" id="KW-0449">Lipoprotein</keyword>
<dbReference type="EMBL" id="DSTK01000011">
    <property type="protein sequence ID" value="HFK96293.1"/>
    <property type="molecule type" value="Genomic_DNA"/>
</dbReference>
<protein>
    <submittedName>
        <fullName evidence="2">Outer membrane lipoprotein carrier protein LolA</fullName>
    </submittedName>
</protein>
<proteinExistence type="predicted"/>
<comment type="caution">
    <text evidence="2">The sequence shown here is derived from an EMBL/GenBank/DDBJ whole genome shotgun (WGS) entry which is preliminary data.</text>
</comment>
<dbReference type="PANTHER" id="PTHR35869:SF1">
    <property type="entry name" value="OUTER-MEMBRANE LIPOPROTEIN CARRIER PROTEIN"/>
    <property type="match status" value="1"/>
</dbReference>
<evidence type="ECO:0000313" key="2">
    <source>
        <dbReference type="EMBL" id="HFK96293.1"/>
    </source>
</evidence>
<name>A0A832EIU4_9BACT</name>
<dbReference type="InterPro" id="IPR004564">
    <property type="entry name" value="OM_lipoprot_carrier_LolA-like"/>
</dbReference>
<organism evidence="2">
    <name type="scientific">Desulfacinum infernum</name>
    <dbReference type="NCBI Taxonomy" id="35837"/>
    <lineage>
        <taxon>Bacteria</taxon>
        <taxon>Pseudomonadati</taxon>
        <taxon>Thermodesulfobacteriota</taxon>
        <taxon>Syntrophobacteria</taxon>
        <taxon>Syntrophobacterales</taxon>
        <taxon>Syntrophobacteraceae</taxon>
        <taxon>Desulfacinum</taxon>
    </lineage>
</organism>
<sequence length="257" mass="29321">MSTPRRQDSTAWGPVFRFAFRLMAAAIALHWVGMAAAAAGDGADAGVEHLLRKMEDHYRTVSAYTADFSQWTTSVATSGATTEARGVFYFQKPRRMRWEYEQPERQIFVALKDTAWLYVPEDRQISLFEMKELLQSPIMRTFFEGVVPLRESFQASFDAAAATEQTAVLRLTPKQDDPNVRALRVWVDTHDYKITEIEAQDALGNLNRIQFQNQKEMPALPKELFAFDPDDATIVLDPTGRKLTREEIGAIKRRLKD</sequence>
<dbReference type="AlphaFoldDB" id="A0A832EIU4"/>
<dbReference type="SUPFAM" id="SSF89392">
    <property type="entry name" value="Prokaryotic lipoproteins and lipoprotein localization factors"/>
    <property type="match status" value="1"/>
</dbReference>
<dbReference type="PANTHER" id="PTHR35869">
    <property type="entry name" value="OUTER-MEMBRANE LIPOPROTEIN CARRIER PROTEIN"/>
    <property type="match status" value="1"/>
</dbReference>
<accession>A0A832EIU4</accession>
<dbReference type="InterPro" id="IPR029046">
    <property type="entry name" value="LolA/LolB/LppX"/>
</dbReference>
<evidence type="ECO:0000256" key="1">
    <source>
        <dbReference type="ARBA" id="ARBA00022729"/>
    </source>
</evidence>